<feature type="transmembrane region" description="Helical" evidence="2">
    <location>
        <begin position="70"/>
        <end position="90"/>
    </location>
</feature>
<proteinExistence type="predicted"/>
<evidence type="ECO:0000256" key="2">
    <source>
        <dbReference type="SAM" id="Phobius"/>
    </source>
</evidence>
<dbReference type="AlphaFoldDB" id="A0AAD4SWX0"/>
<evidence type="ECO:0000256" key="1">
    <source>
        <dbReference type="SAM" id="MobiDB-lite"/>
    </source>
</evidence>
<evidence type="ECO:0000313" key="4">
    <source>
        <dbReference type="Proteomes" id="UP001202328"/>
    </source>
</evidence>
<accession>A0AAD4SWX0</accession>
<keyword evidence="2" id="KW-1133">Transmembrane helix</keyword>
<reference evidence="3" key="1">
    <citation type="submission" date="2022-04" db="EMBL/GenBank/DDBJ databases">
        <title>A functionally conserved STORR gene fusion in Papaver species that diverged 16.8 million years ago.</title>
        <authorList>
            <person name="Catania T."/>
        </authorList>
    </citation>
    <scope>NUCLEOTIDE SEQUENCE</scope>
    <source>
        <strain evidence="3">S-188037</strain>
    </source>
</reference>
<comment type="caution">
    <text evidence="3">The sequence shown here is derived from an EMBL/GenBank/DDBJ whole genome shotgun (WGS) entry which is preliminary data.</text>
</comment>
<dbReference type="Proteomes" id="UP001202328">
    <property type="component" value="Unassembled WGS sequence"/>
</dbReference>
<organism evidence="3 4">
    <name type="scientific">Papaver atlanticum</name>
    <dbReference type="NCBI Taxonomy" id="357466"/>
    <lineage>
        <taxon>Eukaryota</taxon>
        <taxon>Viridiplantae</taxon>
        <taxon>Streptophyta</taxon>
        <taxon>Embryophyta</taxon>
        <taxon>Tracheophyta</taxon>
        <taxon>Spermatophyta</taxon>
        <taxon>Magnoliopsida</taxon>
        <taxon>Ranunculales</taxon>
        <taxon>Papaveraceae</taxon>
        <taxon>Papaveroideae</taxon>
        <taxon>Papaver</taxon>
    </lineage>
</organism>
<feature type="region of interest" description="Disordered" evidence="1">
    <location>
        <begin position="34"/>
        <end position="64"/>
    </location>
</feature>
<name>A0AAD4SWX0_9MAGN</name>
<sequence>MDLQQKVFKELTEFSISIVTLALLETLESKKSEESCISSSPNSDLPVWTSKSNRMKTEQTENHDKERPEMFIKGELVSLYFHIITLGLILKMYKFKRKRIIVQIKFVFKIKWRKLNCKNSKALLPVTVTIVSLAKYVYR</sequence>
<gene>
    <name evidence="3" type="ORF">MKW98_011305</name>
</gene>
<dbReference type="EMBL" id="JAJJMB010008429">
    <property type="protein sequence ID" value="KAI3923675.1"/>
    <property type="molecule type" value="Genomic_DNA"/>
</dbReference>
<evidence type="ECO:0000313" key="3">
    <source>
        <dbReference type="EMBL" id="KAI3923675.1"/>
    </source>
</evidence>
<keyword evidence="4" id="KW-1185">Reference proteome</keyword>
<protein>
    <submittedName>
        <fullName evidence="3">Uncharacterized protein</fullName>
    </submittedName>
</protein>
<keyword evidence="2" id="KW-0812">Transmembrane</keyword>
<keyword evidence="2" id="KW-0472">Membrane</keyword>
<feature type="compositionally biased region" description="Basic and acidic residues" evidence="1">
    <location>
        <begin position="55"/>
        <end position="64"/>
    </location>
</feature>